<proteinExistence type="predicted"/>
<dbReference type="EMBL" id="CP011371">
    <property type="protein sequence ID" value="AKJ28544.1"/>
    <property type="molecule type" value="Genomic_DNA"/>
</dbReference>
<keyword evidence="3" id="KW-1185">Reference proteome</keyword>
<evidence type="ECO:0000313" key="2">
    <source>
        <dbReference type="EMBL" id="AKJ28544.1"/>
    </source>
</evidence>
<feature type="transmembrane region" description="Helical" evidence="1">
    <location>
        <begin position="67"/>
        <end position="86"/>
    </location>
</feature>
<name>A0A0G3BGI6_9BURK</name>
<protein>
    <submittedName>
        <fullName evidence="2">Transmembrane protein</fullName>
    </submittedName>
</protein>
<feature type="transmembrane region" description="Helical" evidence="1">
    <location>
        <begin position="7"/>
        <end position="26"/>
    </location>
</feature>
<dbReference type="Proteomes" id="UP000035352">
    <property type="component" value="Chromosome"/>
</dbReference>
<keyword evidence="1 2" id="KW-0812">Transmembrane</keyword>
<dbReference type="KEGG" id="pbh:AAW51_1853"/>
<keyword evidence="1" id="KW-0472">Membrane</keyword>
<dbReference type="OrthoDB" id="9178072at2"/>
<feature type="transmembrane region" description="Helical" evidence="1">
    <location>
        <begin position="38"/>
        <end position="55"/>
    </location>
</feature>
<dbReference type="AlphaFoldDB" id="A0A0G3BGI6"/>
<evidence type="ECO:0000256" key="1">
    <source>
        <dbReference type="SAM" id="Phobius"/>
    </source>
</evidence>
<keyword evidence="1" id="KW-1133">Transmembrane helix</keyword>
<evidence type="ECO:0000313" key="3">
    <source>
        <dbReference type="Proteomes" id="UP000035352"/>
    </source>
</evidence>
<gene>
    <name evidence="2" type="ORF">AAW51_1853</name>
</gene>
<sequence length="493" mass="51677">MHKSLKLVALMAAVTVAVWALTIWHWQRTQRMVTTSDLVLYLLVLPLLAVVALWAGRRALSRRAGTAVAVPAGAAAASASAAGAAAPTAAAQDRPQPALVLASALTLSIATDAAGALAALAEAKTLPELDPQLRDDEGFPLLTARAADLDTAPVDAALQDLLPALVARQPQWQGLEPSPAFVRALALLEAPLQEVLEACAAEWQAQQLPPDSLAPGRGARLAPAVALVWALPQHWSEPEQALARLWLHRTLKAQPLPQDVWQVQVHAAGSAEALFVHVEQQFAAWRREQRPGLLVALACDSSLDEARVQLLLREGALQTSRQPKGVVPGEAGAAVLLATPTWPVTQADPARVPRLQPVAIRRRDKSADAAGRIDGSTLAQAAETAMGSAALEPAQCGRVISDVDLRASRSSELADVMLQHLPDLDAGEQVVRLGLACGDLGVARGLCCLALAAESVRSEEQPVLVTTAMHPHDRAAFALTLNPEPGAGAGPAA</sequence>
<organism evidence="2 3">
    <name type="scientific">Caldimonas brevitalea</name>
    <dbReference type="NCBI Taxonomy" id="413882"/>
    <lineage>
        <taxon>Bacteria</taxon>
        <taxon>Pseudomonadati</taxon>
        <taxon>Pseudomonadota</taxon>
        <taxon>Betaproteobacteria</taxon>
        <taxon>Burkholderiales</taxon>
        <taxon>Sphaerotilaceae</taxon>
        <taxon>Caldimonas</taxon>
    </lineage>
</organism>
<dbReference type="STRING" id="413882.AAW51_1853"/>
<dbReference type="RefSeq" id="WP_047194390.1">
    <property type="nucleotide sequence ID" value="NZ_CP011371.1"/>
</dbReference>
<reference evidence="2 3" key="1">
    <citation type="submission" date="2015-05" db="EMBL/GenBank/DDBJ databases">
        <authorList>
            <person name="Tang B."/>
            <person name="Yu Y."/>
        </authorList>
    </citation>
    <scope>NUCLEOTIDE SEQUENCE [LARGE SCALE GENOMIC DNA]</scope>
    <source>
        <strain evidence="2 3">DSM 7029</strain>
    </source>
</reference>
<accession>A0A0G3BGI6</accession>